<evidence type="ECO:0000313" key="2">
    <source>
        <dbReference type="Proteomes" id="UP000230391"/>
    </source>
</evidence>
<dbReference type="EMBL" id="PFRD01000044">
    <property type="protein sequence ID" value="PJC56328.1"/>
    <property type="molecule type" value="Genomic_DNA"/>
</dbReference>
<name>A0A2M8FFA5_9BACT</name>
<dbReference type="SUPFAM" id="SSF102705">
    <property type="entry name" value="NIF3 (NGG1p interacting factor 3)-like"/>
    <property type="match status" value="1"/>
</dbReference>
<dbReference type="Gene3D" id="3.30.70.120">
    <property type="match status" value="1"/>
</dbReference>
<gene>
    <name evidence="1" type="ORF">CO026_00900</name>
</gene>
<sequence length="109" mass="12158">MKTSNKVKVWLTCPETHAEAVRMAIGDAGIGKIGNYSHCCFVTKGKGYFMPSSKANPTIGEANKIEEVDEVVIEFLCDKDQLPLLKQVLKDNHPYEEVALDVFPLLDFQ</sequence>
<dbReference type="InterPro" id="IPR036069">
    <property type="entry name" value="DUF34/NIF3_sf"/>
</dbReference>
<comment type="caution">
    <text evidence="1">The sequence shown here is derived from an EMBL/GenBank/DDBJ whole genome shotgun (WGS) entry which is preliminary data.</text>
</comment>
<dbReference type="InterPro" id="IPR015867">
    <property type="entry name" value="N-reg_PII/ATP_PRibTrfase_C"/>
</dbReference>
<organism evidence="1 2">
    <name type="scientific">Candidatus Kaiserbacteria bacterium CG_4_9_14_0_2_um_filter_41_32</name>
    <dbReference type="NCBI Taxonomy" id="1974601"/>
    <lineage>
        <taxon>Bacteria</taxon>
        <taxon>Candidatus Kaiseribacteriota</taxon>
    </lineage>
</organism>
<evidence type="ECO:0008006" key="3">
    <source>
        <dbReference type="Google" id="ProtNLM"/>
    </source>
</evidence>
<proteinExistence type="predicted"/>
<dbReference type="PANTHER" id="PTHR41774:SF1">
    <property type="entry name" value="NGG1P INTERACTING FACTOR NIF3"/>
    <property type="match status" value="1"/>
</dbReference>
<protein>
    <recommendedName>
        <fullName evidence="3">NGG1p interacting factor NIF3</fullName>
    </recommendedName>
</protein>
<reference evidence="2" key="1">
    <citation type="submission" date="2017-09" db="EMBL/GenBank/DDBJ databases">
        <title>Depth-based differentiation of microbial function through sediment-hosted aquifers and enrichment of novel symbionts in the deep terrestrial subsurface.</title>
        <authorList>
            <person name="Probst A.J."/>
            <person name="Ladd B."/>
            <person name="Jarett J.K."/>
            <person name="Geller-Mcgrath D.E."/>
            <person name="Sieber C.M.K."/>
            <person name="Emerson J.B."/>
            <person name="Anantharaman K."/>
            <person name="Thomas B.C."/>
            <person name="Malmstrom R."/>
            <person name="Stieglmeier M."/>
            <person name="Klingl A."/>
            <person name="Woyke T."/>
            <person name="Ryan C.M."/>
            <person name="Banfield J.F."/>
        </authorList>
    </citation>
    <scope>NUCLEOTIDE SEQUENCE [LARGE SCALE GENOMIC DNA]</scope>
</reference>
<dbReference type="AlphaFoldDB" id="A0A2M8FFA5"/>
<dbReference type="Proteomes" id="UP000230391">
    <property type="component" value="Unassembled WGS sequence"/>
</dbReference>
<accession>A0A2M8FFA5</accession>
<evidence type="ECO:0000313" key="1">
    <source>
        <dbReference type="EMBL" id="PJC56328.1"/>
    </source>
</evidence>
<dbReference type="PANTHER" id="PTHR41774">
    <property type="match status" value="1"/>
</dbReference>